<dbReference type="AlphaFoldDB" id="A0A9D4NA07"/>
<dbReference type="SUPFAM" id="SSF53300">
    <property type="entry name" value="vWA-like"/>
    <property type="match status" value="1"/>
</dbReference>
<dbReference type="Pfam" id="PF00092">
    <property type="entry name" value="VWA"/>
    <property type="match status" value="1"/>
</dbReference>
<dbReference type="EMBL" id="JAIWYP010000001">
    <property type="protein sequence ID" value="KAH3890751.1"/>
    <property type="molecule type" value="Genomic_DNA"/>
</dbReference>
<comment type="caution">
    <text evidence="3">The sequence shown here is derived from an EMBL/GenBank/DDBJ whole genome shotgun (WGS) entry which is preliminary data.</text>
</comment>
<dbReference type="InterPro" id="IPR036465">
    <property type="entry name" value="vWFA_dom_sf"/>
</dbReference>
<evidence type="ECO:0000259" key="2">
    <source>
        <dbReference type="PROSITE" id="PS50234"/>
    </source>
</evidence>
<keyword evidence="4" id="KW-1185">Reference proteome</keyword>
<dbReference type="Proteomes" id="UP000828390">
    <property type="component" value="Unassembled WGS sequence"/>
</dbReference>
<evidence type="ECO:0000313" key="3">
    <source>
        <dbReference type="EMBL" id="KAH3890751.1"/>
    </source>
</evidence>
<reference evidence="3" key="2">
    <citation type="submission" date="2020-11" db="EMBL/GenBank/DDBJ databases">
        <authorList>
            <person name="McCartney M.A."/>
            <person name="Auch B."/>
            <person name="Kono T."/>
            <person name="Mallez S."/>
            <person name="Becker A."/>
            <person name="Gohl D.M."/>
            <person name="Silverstein K.A.T."/>
            <person name="Koren S."/>
            <person name="Bechman K.B."/>
            <person name="Herman A."/>
            <person name="Abrahante J.E."/>
            <person name="Garbe J."/>
        </authorList>
    </citation>
    <scope>NUCLEOTIDE SEQUENCE</scope>
    <source>
        <strain evidence="3">Duluth1</strain>
        <tissue evidence="3">Whole animal</tissue>
    </source>
</reference>
<dbReference type="Gene3D" id="3.40.50.410">
    <property type="entry name" value="von Willebrand factor, type A domain"/>
    <property type="match status" value="1"/>
</dbReference>
<feature type="signal peptide" evidence="1">
    <location>
        <begin position="1"/>
        <end position="21"/>
    </location>
</feature>
<dbReference type="PANTHER" id="PTHR24020">
    <property type="entry name" value="COLLAGEN ALPHA"/>
    <property type="match status" value="1"/>
</dbReference>
<gene>
    <name evidence="3" type="ORF">DPMN_014839</name>
</gene>
<sequence>MEMEKHFIGLILFATCVIVNSQTRTLSDVEYFCGNKPADVVFMLDSSNSIWGPDFQRQLTFVNDVIGMFEIAENVTRVAVSTFSSQVNRIFFLDTYVDKWSIQRQVSSIRQEHGYITNTGMAILHMRHRMFSDQHGARPGVAKIGIVLTDGQSHNLAKTVYEAFRAKRDRITMFAIGIGDNINERELEGIASKPKEEYMFKVDGSRPWTPSRARWP</sequence>
<keyword evidence="1" id="KW-0732">Signal</keyword>
<dbReference type="InterPro" id="IPR002035">
    <property type="entry name" value="VWF_A"/>
</dbReference>
<accession>A0A9D4NA07</accession>
<feature type="domain" description="VWFA" evidence="2">
    <location>
        <begin position="39"/>
        <end position="203"/>
    </location>
</feature>
<dbReference type="PROSITE" id="PS50234">
    <property type="entry name" value="VWFA"/>
    <property type="match status" value="1"/>
</dbReference>
<evidence type="ECO:0000256" key="1">
    <source>
        <dbReference type="SAM" id="SignalP"/>
    </source>
</evidence>
<evidence type="ECO:0000313" key="4">
    <source>
        <dbReference type="Proteomes" id="UP000828390"/>
    </source>
</evidence>
<dbReference type="PRINTS" id="PR00453">
    <property type="entry name" value="VWFADOMAIN"/>
</dbReference>
<dbReference type="PANTHER" id="PTHR24020:SF20">
    <property type="entry name" value="PH DOMAIN-CONTAINING PROTEIN"/>
    <property type="match status" value="1"/>
</dbReference>
<proteinExistence type="predicted"/>
<protein>
    <recommendedName>
        <fullName evidence="2">VWFA domain-containing protein</fullName>
    </recommendedName>
</protein>
<dbReference type="SMART" id="SM00327">
    <property type="entry name" value="VWA"/>
    <property type="match status" value="1"/>
</dbReference>
<dbReference type="InterPro" id="IPR050525">
    <property type="entry name" value="ECM_Assembly_Org"/>
</dbReference>
<organism evidence="3 4">
    <name type="scientific">Dreissena polymorpha</name>
    <name type="common">Zebra mussel</name>
    <name type="synonym">Mytilus polymorpha</name>
    <dbReference type="NCBI Taxonomy" id="45954"/>
    <lineage>
        <taxon>Eukaryota</taxon>
        <taxon>Metazoa</taxon>
        <taxon>Spiralia</taxon>
        <taxon>Lophotrochozoa</taxon>
        <taxon>Mollusca</taxon>
        <taxon>Bivalvia</taxon>
        <taxon>Autobranchia</taxon>
        <taxon>Heteroconchia</taxon>
        <taxon>Euheterodonta</taxon>
        <taxon>Imparidentia</taxon>
        <taxon>Neoheterodontei</taxon>
        <taxon>Myida</taxon>
        <taxon>Dreissenoidea</taxon>
        <taxon>Dreissenidae</taxon>
        <taxon>Dreissena</taxon>
    </lineage>
</organism>
<reference evidence="3" key="1">
    <citation type="journal article" date="2019" name="bioRxiv">
        <title>The Genome of the Zebra Mussel, Dreissena polymorpha: A Resource for Invasive Species Research.</title>
        <authorList>
            <person name="McCartney M.A."/>
            <person name="Auch B."/>
            <person name="Kono T."/>
            <person name="Mallez S."/>
            <person name="Zhang Y."/>
            <person name="Obille A."/>
            <person name="Becker A."/>
            <person name="Abrahante J.E."/>
            <person name="Garbe J."/>
            <person name="Badalamenti J.P."/>
            <person name="Herman A."/>
            <person name="Mangelson H."/>
            <person name="Liachko I."/>
            <person name="Sullivan S."/>
            <person name="Sone E.D."/>
            <person name="Koren S."/>
            <person name="Silverstein K.A.T."/>
            <person name="Beckman K.B."/>
            <person name="Gohl D.M."/>
        </authorList>
    </citation>
    <scope>NUCLEOTIDE SEQUENCE</scope>
    <source>
        <strain evidence="3">Duluth1</strain>
        <tissue evidence="3">Whole animal</tissue>
    </source>
</reference>
<feature type="chain" id="PRO_5039524290" description="VWFA domain-containing protein" evidence="1">
    <location>
        <begin position="22"/>
        <end position="216"/>
    </location>
</feature>
<name>A0A9D4NA07_DREPO</name>